<reference evidence="2 3" key="1">
    <citation type="submission" date="2021-06" db="EMBL/GenBank/DDBJ databases">
        <title>Genome-based taxonomic framework of Microbacterium strains isolated from marine environment, the description of four new species and reclassification of four preexisting species.</title>
        <authorList>
            <person name="Lee S.D."/>
            <person name="Kim S.-M."/>
            <person name="Byeon Y.-S."/>
            <person name="Yang H.L."/>
            <person name="Kim I.S."/>
        </authorList>
    </citation>
    <scope>NUCLEOTIDE SEQUENCE [LARGE SCALE GENOMIC DNA]</scope>
    <source>
        <strain evidence="2 3">SSW1-51</strain>
    </source>
</reference>
<protein>
    <recommendedName>
        <fullName evidence="4">PKD domain-containing protein</fullName>
    </recommendedName>
</protein>
<keyword evidence="3" id="KW-1185">Reference proteome</keyword>
<name>A0ABY4IIM3_9MICO</name>
<evidence type="ECO:0008006" key="4">
    <source>
        <dbReference type="Google" id="ProtNLM"/>
    </source>
</evidence>
<feature type="region of interest" description="Disordered" evidence="1">
    <location>
        <begin position="1"/>
        <end position="66"/>
    </location>
</feature>
<evidence type="ECO:0000313" key="3">
    <source>
        <dbReference type="Proteomes" id="UP000831467"/>
    </source>
</evidence>
<sequence>MSASQTRPGSSPVDATPDARHSGTPRRYPRPDQNRQTDVCAGIADERCRATAPQTPPAPRPAAPGPALTITDVAQFAPDPAATSAEPSNIGVAGLPTNFLTPTAPPARTGTLLGTPITVRFTPVRYDFVYGDGTTASTTTPGLPWAALRQSQLTPTPTSHVYRARGTYTATTAVHYTAELDTGSGWVPLPGELTIPGPSQAIRIYEATTALVRHTCTEQPTAPGC</sequence>
<accession>A0ABY4IIM3</accession>
<feature type="compositionally biased region" description="Pro residues" evidence="1">
    <location>
        <begin position="54"/>
        <end position="64"/>
    </location>
</feature>
<dbReference type="Proteomes" id="UP000831467">
    <property type="component" value="Chromosome"/>
</dbReference>
<dbReference type="EMBL" id="CP078076">
    <property type="protein sequence ID" value="UPL12442.1"/>
    <property type="molecule type" value="Genomic_DNA"/>
</dbReference>
<evidence type="ECO:0000313" key="2">
    <source>
        <dbReference type="EMBL" id="UPL12442.1"/>
    </source>
</evidence>
<dbReference type="RefSeq" id="WP_247981851.1">
    <property type="nucleotide sequence ID" value="NZ_CP078076.1"/>
</dbReference>
<evidence type="ECO:0000256" key="1">
    <source>
        <dbReference type="SAM" id="MobiDB-lite"/>
    </source>
</evidence>
<organism evidence="2 3">
    <name type="scientific">Microbacterium sufflavum</name>
    <dbReference type="NCBI Taxonomy" id="2851649"/>
    <lineage>
        <taxon>Bacteria</taxon>
        <taxon>Bacillati</taxon>
        <taxon>Actinomycetota</taxon>
        <taxon>Actinomycetes</taxon>
        <taxon>Micrococcales</taxon>
        <taxon>Microbacteriaceae</taxon>
        <taxon>Microbacterium</taxon>
    </lineage>
</organism>
<gene>
    <name evidence="2" type="ORF">KV394_15575</name>
</gene>
<proteinExistence type="predicted"/>